<evidence type="ECO:0000313" key="1">
    <source>
        <dbReference type="EMBL" id="CAG9324105.1"/>
    </source>
</evidence>
<sequence length="223" mass="27292">MLKQFKEFLNTPYRKVTPINIWNASKCTWNYYSQRRELSVKHKLRPYHLPYLIFQQQYLDYKRWKNSLDFNTKLYRYQHKETIFRDITEVKYFIPDRQRILKESIKPGLTLKQKLMHFWSEIKVEGPLHIMIPGILQNFLKYLRSAKWLDSFSKWIITYVNLYHKALQELVEGHREVTKNHSTEINGKTVEQKIKEFEEKLQSNQFSYEHARSLIKNKKDENN</sequence>
<comment type="caution">
    <text evidence="1">The sequence shown here is derived from an EMBL/GenBank/DDBJ whole genome shotgun (WGS) entry which is preliminary data.</text>
</comment>
<name>A0AAU9JJ16_9CILI</name>
<protein>
    <submittedName>
        <fullName evidence="1">Uncharacterized protein</fullName>
    </submittedName>
</protein>
<gene>
    <name evidence="1" type="ORF">BSTOLATCC_MIC35126</name>
</gene>
<organism evidence="1 2">
    <name type="scientific">Blepharisma stoltei</name>
    <dbReference type="NCBI Taxonomy" id="1481888"/>
    <lineage>
        <taxon>Eukaryota</taxon>
        <taxon>Sar</taxon>
        <taxon>Alveolata</taxon>
        <taxon>Ciliophora</taxon>
        <taxon>Postciliodesmatophora</taxon>
        <taxon>Heterotrichea</taxon>
        <taxon>Heterotrichida</taxon>
        <taxon>Blepharismidae</taxon>
        <taxon>Blepharisma</taxon>
    </lineage>
</organism>
<proteinExistence type="predicted"/>
<evidence type="ECO:0000313" key="2">
    <source>
        <dbReference type="Proteomes" id="UP001162131"/>
    </source>
</evidence>
<accession>A0AAU9JJ16</accession>
<dbReference type="EMBL" id="CAJZBQ010000035">
    <property type="protein sequence ID" value="CAG9324105.1"/>
    <property type="molecule type" value="Genomic_DNA"/>
</dbReference>
<reference evidence="1" key="1">
    <citation type="submission" date="2021-09" db="EMBL/GenBank/DDBJ databases">
        <authorList>
            <consortium name="AG Swart"/>
            <person name="Singh M."/>
            <person name="Singh A."/>
            <person name="Seah K."/>
            <person name="Emmerich C."/>
        </authorList>
    </citation>
    <scope>NUCLEOTIDE SEQUENCE</scope>
    <source>
        <strain evidence="1">ATCC30299</strain>
    </source>
</reference>
<dbReference type="Proteomes" id="UP001162131">
    <property type="component" value="Unassembled WGS sequence"/>
</dbReference>
<dbReference type="AlphaFoldDB" id="A0AAU9JJ16"/>
<keyword evidence="2" id="KW-1185">Reference proteome</keyword>